<reference evidence="1" key="1">
    <citation type="journal article" date="2023" name="Genome Biol. Evol.">
        <title>Long-read-based Genome Assembly of Drosophila gunungcola Reveals Fewer Chemosensory Genes in Flower-breeding Species.</title>
        <authorList>
            <person name="Negi A."/>
            <person name="Liao B.Y."/>
            <person name="Yeh S.D."/>
        </authorList>
    </citation>
    <scope>NUCLEOTIDE SEQUENCE</scope>
    <source>
        <strain evidence="1">Sukarami</strain>
    </source>
</reference>
<comment type="caution">
    <text evidence="1">The sequence shown here is derived from an EMBL/GenBank/DDBJ whole genome shotgun (WGS) entry which is preliminary data.</text>
</comment>
<dbReference type="Proteomes" id="UP001059596">
    <property type="component" value="Unassembled WGS sequence"/>
</dbReference>
<dbReference type="EMBL" id="JAMKOV010000021">
    <property type="protein sequence ID" value="KAI8036263.1"/>
    <property type="molecule type" value="Genomic_DNA"/>
</dbReference>
<organism evidence="1 2">
    <name type="scientific">Drosophila gunungcola</name>
    <name type="common">fruit fly</name>
    <dbReference type="NCBI Taxonomy" id="103775"/>
    <lineage>
        <taxon>Eukaryota</taxon>
        <taxon>Metazoa</taxon>
        <taxon>Ecdysozoa</taxon>
        <taxon>Arthropoda</taxon>
        <taxon>Hexapoda</taxon>
        <taxon>Insecta</taxon>
        <taxon>Pterygota</taxon>
        <taxon>Neoptera</taxon>
        <taxon>Endopterygota</taxon>
        <taxon>Diptera</taxon>
        <taxon>Brachycera</taxon>
        <taxon>Muscomorpha</taxon>
        <taxon>Ephydroidea</taxon>
        <taxon>Drosophilidae</taxon>
        <taxon>Drosophila</taxon>
        <taxon>Sophophora</taxon>
    </lineage>
</organism>
<evidence type="ECO:0000313" key="1">
    <source>
        <dbReference type="EMBL" id="KAI8036263.1"/>
    </source>
</evidence>
<gene>
    <name evidence="1" type="ORF">M5D96_010856</name>
</gene>
<protein>
    <submittedName>
        <fullName evidence="1">Uncharacterized protein</fullName>
    </submittedName>
</protein>
<evidence type="ECO:0000313" key="2">
    <source>
        <dbReference type="Proteomes" id="UP001059596"/>
    </source>
</evidence>
<proteinExistence type="predicted"/>
<name>A0A9P9YGP0_9MUSC</name>
<sequence>MQIFRGLSHKTLEIFDFDLRCLKEKLWI</sequence>
<accession>A0A9P9YGP0</accession>
<dbReference type="AlphaFoldDB" id="A0A9P9YGP0"/>
<keyword evidence="2" id="KW-1185">Reference proteome</keyword>